<proteinExistence type="predicted"/>
<evidence type="ECO:0000313" key="2">
    <source>
        <dbReference type="Proteomes" id="UP000717696"/>
    </source>
</evidence>
<sequence length="234" mass="26369">MSSICGYRRENGRPYRQCRVDILQPHLFLLAFDNSLGFAPPNSRDAKDQRVFDLAVGSGVWAGDYASEHHDAQVIGTDLSLNLPSFNVVDDSDEGLINWLPFDYIPSWMPNFSTRNWSDYLRFFLRECSVFASSDDGTLKEDSDLSNCLKLLQEASIKADIMLDAGFVDVVEKLRDLGLRNNENMSTGLESSTKEVAAFLGKVKRDLDDPGIHAYWPVCSIYGKKPEDDLKDRV</sequence>
<dbReference type="InterPro" id="IPR029063">
    <property type="entry name" value="SAM-dependent_MTases_sf"/>
</dbReference>
<name>A0A9P9IYZ0_9HYPO</name>
<accession>A0A9P9IYZ0</accession>
<dbReference type="SUPFAM" id="SSF53335">
    <property type="entry name" value="S-adenosyl-L-methionine-dependent methyltransferases"/>
    <property type="match status" value="1"/>
</dbReference>
<gene>
    <name evidence="1" type="ORF">B0J13DRAFT_586724</name>
</gene>
<evidence type="ECO:0000313" key="1">
    <source>
        <dbReference type="EMBL" id="KAH7137356.1"/>
    </source>
</evidence>
<dbReference type="OrthoDB" id="2013972at2759"/>
<dbReference type="Proteomes" id="UP000717696">
    <property type="component" value="Unassembled WGS sequence"/>
</dbReference>
<organism evidence="1 2">
    <name type="scientific">Dactylonectria estremocensis</name>
    <dbReference type="NCBI Taxonomy" id="1079267"/>
    <lineage>
        <taxon>Eukaryota</taxon>
        <taxon>Fungi</taxon>
        <taxon>Dikarya</taxon>
        <taxon>Ascomycota</taxon>
        <taxon>Pezizomycotina</taxon>
        <taxon>Sordariomycetes</taxon>
        <taxon>Hypocreomycetidae</taxon>
        <taxon>Hypocreales</taxon>
        <taxon>Nectriaceae</taxon>
        <taxon>Dactylonectria</taxon>
    </lineage>
</organism>
<dbReference type="AlphaFoldDB" id="A0A9P9IYZ0"/>
<keyword evidence="2" id="KW-1185">Reference proteome</keyword>
<evidence type="ECO:0008006" key="3">
    <source>
        <dbReference type="Google" id="ProtNLM"/>
    </source>
</evidence>
<protein>
    <recommendedName>
        <fullName evidence="3">Methyltransferase domain-containing protein</fullName>
    </recommendedName>
</protein>
<dbReference type="EMBL" id="JAGMUU010000015">
    <property type="protein sequence ID" value="KAH7137356.1"/>
    <property type="molecule type" value="Genomic_DNA"/>
</dbReference>
<reference evidence="1" key="1">
    <citation type="journal article" date="2021" name="Nat. Commun.">
        <title>Genetic determinants of endophytism in the Arabidopsis root mycobiome.</title>
        <authorList>
            <person name="Mesny F."/>
            <person name="Miyauchi S."/>
            <person name="Thiergart T."/>
            <person name="Pickel B."/>
            <person name="Atanasova L."/>
            <person name="Karlsson M."/>
            <person name="Huettel B."/>
            <person name="Barry K.W."/>
            <person name="Haridas S."/>
            <person name="Chen C."/>
            <person name="Bauer D."/>
            <person name="Andreopoulos W."/>
            <person name="Pangilinan J."/>
            <person name="LaButti K."/>
            <person name="Riley R."/>
            <person name="Lipzen A."/>
            <person name="Clum A."/>
            <person name="Drula E."/>
            <person name="Henrissat B."/>
            <person name="Kohler A."/>
            <person name="Grigoriev I.V."/>
            <person name="Martin F.M."/>
            <person name="Hacquard S."/>
        </authorList>
    </citation>
    <scope>NUCLEOTIDE SEQUENCE</scope>
    <source>
        <strain evidence="1">MPI-CAGE-AT-0021</strain>
    </source>
</reference>
<comment type="caution">
    <text evidence="1">The sequence shown here is derived from an EMBL/GenBank/DDBJ whole genome shotgun (WGS) entry which is preliminary data.</text>
</comment>